<dbReference type="Proteomes" id="UP000320580">
    <property type="component" value="Chromosome"/>
</dbReference>
<accession>A0A5B8JBA2</accession>
<sequence length="64" mass="7100">MPQSDGRSALELPDATPVLHTLRVTRGTKNTPFFLEHLRTSGSQAQLAYRITADTARPLQPVRN</sequence>
<evidence type="ECO:0000313" key="2">
    <source>
        <dbReference type="Proteomes" id="UP000320580"/>
    </source>
</evidence>
<dbReference type="KEGG" id="sqz:FQU76_21770"/>
<gene>
    <name evidence="1" type="ORF">FQU76_21770</name>
</gene>
<dbReference type="AlphaFoldDB" id="A0A5B8JBA2"/>
<proteinExistence type="predicted"/>
<dbReference type="RefSeq" id="WP_146482025.1">
    <property type="nucleotide sequence ID" value="NZ_CP042266.1"/>
</dbReference>
<dbReference type="OrthoDB" id="3517122at2"/>
<dbReference type="EMBL" id="CP042266">
    <property type="protein sequence ID" value="QDY78707.1"/>
    <property type="molecule type" value="Genomic_DNA"/>
</dbReference>
<protein>
    <recommendedName>
        <fullName evidence="3">UTRA domain-containing protein</fullName>
    </recommendedName>
</protein>
<organism evidence="1 2">
    <name type="scientific">Streptomyces qinzhouensis</name>
    <dbReference type="NCBI Taxonomy" id="2599401"/>
    <lineage>
        <taxon>Bacteria</taxon>
        <taxon>Bacillati</taxon>
        <taxon>Actinomycetota</taxon>
        <taxon>Actinomycetes</taxon>
        <taxon>Kitasatosporales</taxon>
        <taxon>Streptomycetaceae</taxon>
        <taxon>Streptomyces</taxon>
    </lineage>
</organism>
<name>A0A5B8JBA2_9ACTN</name>
<evidence type="ECO:0000313" key="1">
    <source>
        <dbReference type="EMBL" id="QDY78707.1"/>
    </source>
</evidence>
<evidence type="ECO:0008006" key="3">
    <source>
        <dbReference type="Google" id="ProtNLM"/>
    </source>
</evidence>
<keyword evidence="2" id="KW-1185">Reference proteome</keyword>
<reference evidence="1 2" key="1">
    <citation type="submission" date="2019-07" db="EMBL/GenBank/DDBJ databases">
        <authorList>
            <person name="Zhu P."/>
        </authorList>
    </citation>
    <scope>NUCLEOTIDE SEQUENCE [LARGE SCALE GENOMIC DNA]</scope>
    <source>
        <strain evidence="1 2">SSL-25</strain>
    </source>
</reference>